<reference evidence="1 2" key="1">
    <citation type="journal article" date="2024" name="Ann. Entomol. Soc. Am.">
        <title>Genomic analyses of the southern and eastern yellowjacket wasps (Hymenoptera: Vespidae) reveal evolutionary signatures of social life.</title>
        <authorList>
            <person name="Catto M.A."/>
            <person name="Caine P.B."/>
            <person name="Orr S.E."/>
            <person name="Hunt B.G."/>
            <person name="Goodisman M.A.D."/>
        </authorList>
    </citation>
    <scope>NUCLEOTIDE SEQUENCE [LARGE SCALE GENOMIC DNA]</scope>
    <source>
        <strain evidence="1">232</strain>
        <tissue evidence="1">Head and thorax</tissue>
    </source>
</reference>
<keyword evidence="2" id="KW-1185">Reference proteome</keyword>
<evidence type="ECO:0000313" key="1">
    <source>
        <dbReference type="EMBL" id="KAL2738688.1"/>
    </source>
</evidence>
<accession>A0ABD2C0X0</accession>
<evidence type="ECO:0008006" key="3">
    <source>
        <dbReference type="Google" id="ProtNLM"/>
    </source>
</evidence>
<comment type="caution">
    <text evidence="1">The sequence shown here is derived from an EMBL/GenBank/DDBJ whole genome shotgun (WGS) entry which is preliminary data.</text>
</comment>
<name>A0ABD2C0X0_VESMC</name>
<dbReference type="EMBL" id="JAYRBN010000063">
    <property type="protein sequence ID" value="KAL2738688.1"/>
    <property type="molecule type" value="Genomic_DNA"/>
</dbReference>
<sequence>MQGNDRDQTTTKVSKDLVRLWKHRLSASYVGSLERGPTSRTVVNVQKKFKKNNFRIDGDSSALVHPPLEFITCIERAKCTSRSRVTTDKGRSRVRAGGNVVLSRSNIFESPAATLCNDYVLLSRGYVYPIPHRCFLYVNPLARF</sequence>
<gene>
    <name evidence="1" type="ORF">V1477_012047</name>
</gene>
<organism evidence="1 2">
    <name type="scientific">Vespula maculifrons</name>
    <name type="common">Eastern yellow jacket</name>
    <name type="synonym">Wasp</name>
    <dbReference type="NCBI Taxonomy" id="7453"/>
    <lineage>
        <taxon>Eukaryota</taxon>
        <taxon>Metazoa</taxon>
        <taxon>Ecdysozoa</taxon>
        <taxon>Arthropoda</taxon>
        <taxon>Hexapoda</taxon>
        <taxon>Insecta</taxon>
        <taxon>Pterygota</taxon>
        <taxon>Neoptera</taxon>
        <taxon>Endopterygota</taxon>
        <taxon>Hymenoptera</taxon>
        <taxon>Apocrita</taxon>
        <taxon>Aculeata</taxon>
        <taxon>Vespoidea</taxon>
        <taxon>Vespidae</taxon>
        <taxon>Vespinae</taxon>
        <taxon>Vespula</taxon>
    </lineage>
</organism>
<proteinExistence type="predicted"/>
<dbReference type="Proteomes" id="UP001607303">
    <property type="component" value="Unassembled WGS sequence"/>
</dbReference>
<evidence type="ECO:0000313" key="2">
    <source>
        <dbReference type="Proteomes" id="UP001607303"/>
    </source>
</evidence>
<protein>
    <recommendedName>
        <fullName evidence="3">DUF4817 domain-containing protein</fullName>
    </recommendedName>
</protein>
<dbReference type="AlphaFoldDB" id="A0ABD2C0X0"/>